<dbReference type="Gene3D" id="3.40.50.2300">
    <property type="match status" value="1"/>
</dbReference>
<evidence type="ECO:0000259" key="5">
    <source>
        <dbReference type="PROSITE" id="PS50110"/>
    </source>
</evidence>
<accession>U1HMM1</accession>
<dbReference type="FunFam" id="1.10.287.130:FF:000050">
    <property type="entry name" value="Related to histidine kinase"/>
    <property type="match status" value="1"/>
</dbReference>
<feature type="compositionally biased region" description="Basic and acidic residues" evidence="3">
    <location>
        <begin position="1490"/>
        <end position="1499"/>
    </location>
</feature>
<feature type="domain" description="Response regulatory" evidence="5">
    <location>
        <begin position="1091"/>
        <end position="1237"/>
    </location>
</feature>
<dbReference type="FunFam" id="3.30.450.20:FF:000099">
    <property type="entry name" value="Sensory box sensor histidine kinase"/>
    <property type="match status" value="1"/>
</dbReference>
<dbReference type="InterPro" id="IPR013655">
    <property type="entry name" value="PAS_fold_3"/>
</dbReference>
<dbReference type="InterPro" id="IPR004358">
    <property type="entry name" value="Sig_transdc_His_kin-like_C"/>
</dbReference>
<dbReference type="GO" id="GO:0000155">
    <property type="term" value="F:phosphorelay sensor kinase activity"/>
    <property type="evidence" value="ECO:0007669"/>
    <property type="project" value="InterPro"/>
</dbReference>
<dbReference type="Pfam" id="PF00512">
    <property type="entry name" value="HisKA"/>
    <property type="match status" value="1"/>
</dbReference>
<feature type="domain" description="Histidine kinase" evidence="4">
    <location>
        <begin position="783"/>
        <end position="1006"/>
    </location>
</feature>
<dbReference type="SMART" id="SM00448">
    <property type="entry name" value="REC"/>
    <property type="match status" value="1"/>
</dbReference>
<dbReference type="InterPro" id="IPR000014">
    <property type="entry name" value="PAS"/>
</dbReference>
<feature type="region of interest" description="Disordered" evidence="3">
    <location>
        <begin position="1266"/>
        <end position="1351"/>
    </location>
</feature>
<evidence type="ECO:0000256" key="1">
    <source>
        <dbReference type="ARBA" id="ARBA00022553"/>
    </source>
</evidence>
<dbReference type="Pfam" id="PF08447">
    <property type="entry name" value="PAS_3"/>
    <property type="match status" value="1"/>
</dbReference>
<evidence type="ECO:0000313" key="7">
    <source>
        <dbReference type="Proteomes" id="UP000019373"/>
    </source>
</evidence>
<protein>
    <recommendedName>
        <fullName evidence="8">Histidine kinase</fullName>
    </recommendedName>
</protein>
<dbReference type="OrthoDB" id="60033at2759"/>
<dbReference type="InterPro" id="IPR005467">
    <property type="entry name" value="His_kinase_dom"/>
</dbReference>
<dbReference type="HOGENOM" id="CLU_000445_114_5_1"/>
<dbReference type="CDD" id="cd00130">
    <property type="entry name" value="PAS"/>
    <property type="match status" value="2"/>
</dbReference>
<evidence type="ECO:0000256" key="2">
    <source>
        <dbReference type="PROSITE-ProRule" id="PRU00169"/>
    </source>
</evidence>
<dbReference type="Pfam" id="PF02518">
    <property type="entry name" value="HATPase_c"/>
    <property type="match status" value="1"/>
</dbReference>
<keyword evidence="7" id="KW-1185">Reference proteome</keyword>
<feature type="region of interest" description="Disordered" evidence="3">
    <location>
        <begin position="197"/>
        <end position="216"/>
    </location>
</feature>
<dbReference type="Gene3D" id="3.30.450.20">
    <property type="entry name" value="PAS domain"/>
    <property type="match status" value="2"/>
</dbReference>
<dbReference type="SMART" id="SM00387">
    <property type="entry name" value="HATPase_c"/>
    <property type="match status" value="1"/>
</dbReference>
<feature type="region of interest" description="Disordered" evidence="3">
    <location>
        <begin position="1030"/>
        <end position="1052"/>
    </location>
</feature>
<feature type="compositionally biased region" description="Basic and acidic residues" evidence="3">
    <location>
        <begin position="1537"/>
        <end position="1551"/>
    </location>
</feature>
<dbReference type="FunFam" id="3.30.565.10:FF:000010">
    <property type="entry name" value="Sensor histidine kinase RcsC"/>
    <property type="match status" value="1"/>
</dbReference>
<feature type="compositionally biased region" description="Low complexity" evidence="3">
    <location>
        <begin position="307"/>
        <end position="334"/>
    </location>
</feature>
<feature type="compositionally biased region" description="Polar residues" evidence="3">
    <location>
        <begin position="198"/>
        <end position="208"/>
    </location>
</feature>
<dbReference type="PANTHER" id="PTHR45339">
    <property type="entry name" value="HYBRID SIGNAL TRANSDUCTION HISTIDINE KINASE J"/>
    <property type="match status" value="1"/>
</dbReference>
<dbReference type="CDD" id="cd00082">
    <property type="entry name" value="HisKA"/>
    <property type="match status" value="1"/>
</dbReference>
<feature type="compositionally biased region" description="Polar residues" evidence="3">
    <location>
        <begin position="1030"/>
        <end position="1040"/>
    </location>
</feature>
<feature type="region of interest" description="Disordered" evidence="3">
    <location>
        <begin position="286"/>
        <end position="345"/>
    </location>
</feature>
<feature type="region of interest" description="Disordered" evidence="3">
    <location>
        <begin position="1"/>
        <end position="31"/>
    </location>
</feature>
<dbReference type="Gene3D" id="1.10.287.130">
    <property type="match status" value="1"/>
</dbReference>
<feature type="region of interest" description="Disordered" evidence="3">
    <location>
        <begin position="234"/>
        <end position="254"/>
    </location>
</feature>
<sequence length="1567" mass="171932">MTGISQAAGENESLIPGTPQNDEDGESYTSLKRSLSRITNYYEEPHSQRPPVPALTDTETAKGAMELHINLPQLPMATEIALAALQYLPTPVIVLTSLKTIILANEAMGRLLGLDNQDNRGTEEPPNNDNTVTEMLKGQTLSQIGVDMIQDGVPVWVSWEKFLDNLSNGLDNGAFEGEQSSLAAIVSGETTPVAISAGQRQNSHSTTIPDGAPTRDKTLVHDTVVDVVVSSQHDKVLGPSGHNRHHKPRSPTCQTPAKMIISIWHIEREKFFSLSFTSTSIAQKKSHVQSHIVSRPSLPKTNSHLNSGSARSSTPASSRSSSTHSSVVTSPSDSNPNATPFPPLGAPAKCSKSGAFTEFQKITRMKDAMLSAMEIPVLAMWKDESVVFPNPAARRMLAVVADPTTEASYDFISRFKAYAPDFSRELRQDELPLTLLCRNQKGFSNWKIGMIEPRTGKRRNYDVSGKPVFDQNTGDFFAGLVAFKDVTEYTEKLASQNEQNEQQFQLICDSMPQMLWTTRPDGYHDYFSARWFDYTGLPRNACFGTGWKLPFHPDDMTETVRRWHHSLATGDEYHTEYRCRRHDGEWRWMLGRALPLRASKSGKILKWFGSCTDIQEIVDAREASRKMKEQLVNVLKHSEMTMWCLNQDREITFFEGKMLGNDKIPPLPNFHANAMGRNVYDVFKGMEFLPKYKESIERILNGQSSFEASEFESSGRWYKSRLVPQKGKKSAAGKMDEACVDGLVGISMDCTELKKKEQENVRLLANEAAAKEASRLKSNFLANMSHEIRTPIAGIIGMSELMLDTALDEEQGDFAVNIQRSANSLLTVINDILDFSKVESGRLDIEEVQFSLSVVIDDVCKMLSFAAERKGLRFISDIRLGEAEDFVLLGDPGRVRQILTNLLTNSIKFTSEGWVKMSVRLLKETFESVTVEFTVEDTGIGIEEEVKKRLFSPFSQADSSTARRFGGTGLGLTISKNLVELMHGTISLQSKLDHGTIATFSVPFNKPQFQGTATPLVDIGPLPDRFQSEHSLSCNNSSRGSIAMPGRGTPPPQSPAIGEIPNGDAGIHNKAPDNVSPPQAALTEAQKRDFHILVVEDNAINQQIALKTIKNLGFSVSAVWNGKEALDYLLKAAETAQSPNPANSLTPGTTPANSTPLPNVILMDVQMPILDGYRATHTLRYHAPFKNIQAIQRIPIVAMTASAIQGDREKCKRAGMDDYISKPTPRNKLEKIILKWAEGAASMIQKTQNNNSLDVASCGIGHSSDCPGSDYPSLAEQEKSSYRPALSMSPTHSHGRCAQHHQRPHLNPTMSEEKIRSRRTAGDPPSSLSEADRGLRRADAEEQAANLRDDKLLAATEMGPYSPLDGGAGTGVISGGLGSCSPLLVGSASAGLPFSSGSPLGGAGGGGGENYSDQRTVTNAGKGMALTEENVERLNADKTDADNYEEGGLLRGEEPRLTTHNAATSTKAIGGDDGDDDEEEEEEELEMDMDLARNSERRRNPLFSPPIIEDEVEMNGGLTDRAASGPRQQQQGRFTVKTREGRLSAQDRRASDWSQSTAKPGRRDGSE</sequence>
<dbReference type="InterPro" id="IPR035965">
    <property type="entry name" value="PAS-like_dom_sf"/>
</dbReference>
<feature type="compositionally biased region" description="Acidic residues" evidence="3">
    <location>
        <begin position="1472"/>
        <end position="1489"/>
    </location>
</feature>
<dbReference type="Gene3D" id="3.30.565.10">
    <property type="entry name" value="Histidine kinase-like ATPase, C-terminal domain"/>
    <property type="match status" value="1"/>
</dbReference>
<dbReference type="InterPro" id="IPR036097">
    <property type="entry name" value="HisK_dim/P_sf"/>
</dbReference>
<dbReference type="NCBIfam" id="TIGR00229">
    <property type="entry name" value="sensory_box"/>
    <property type="match status" value="1"/>
</dbReference>
<evidence type="ECO:0000259" key="4">
    <source>
        <dbReference type="PROSITE" id="PS50109"/>
    </source>
</evidence>
<proteinExistence type="predicted"/>
<dbReference type="Proteomes" id="UP000019373">
    <property type="component" value="Unassembled WGS sequence"/>
</dbReference>
<reference evidence="7" key="1">
    <citation type="journal article" date="2014" name="BMC Genomics">
        <title>Genome characteristics reveal the impact of lichenization on lichen-forming fungus Endocarpon pusillum Hedwig (Verrucariales, Ascomycota).</title>
        <authorList>
            <person name="Wang Y.-Y."/>
            <person name="Liu B."/>
            <person name="Zhang X.-Y."/>
            <person name="Zhou Q.-M."/>
            <person name="Zhang T."/>
            <person name="Li H."/>
            <person name="Yu Y.-F."/>
            <person name="Zhang X.-L."/>
            <person name="Hao X.-Y."/>
            <person name="Wang M."/>
            <person name="Wang L."/>
            <person name="Wei J.-C."/>
        </authorList>
    </citation>
    <scope>NUCLEOTIDE SEQUENCE [LARGE SCALE GENOMIC DNA]</scope>
    <source>
        <strain evidence="7">Z07020 / HMAS-L-300199</strain>
    </source>
</reference>
<dbReference type="PANTHER" id="PTHR45339:SF3">
    <property type="entry name" value="HISTIDINE KINASE"/>
    <property type="match status" value="1"/>
</dbReference>
<dbReference type="PROSITE" id="PS50110">
    <property type="entry name" value="RESPONSE_REGULATORY"/>
    <property type="match status" value="1"/>
</dbReference>
<dbReference type="SUPFAM" id="SSF47384">
    <property type="entry name" value="Homodimeric domain of signal transducing histidine kinase"/>
    <property type="match status" value="1"/>
</dbReference>
<dbReference type="Pfam" id="PF00072">
    <property type="entry name" value="Response_reg"/>
    <property type="match status" value="1"/>
</dbReference>
<dbReference type="GeneID" id="19235514"/>
<dbReference type="InterPro" id="IPR001610">
    <property type="entry name" value="PAC"/>
</dbReference>
<gene>
    <name evidence="6" type="ORF">EPUS_00452</name>
</gene>
<dbReference type="eggNOG" id="KOG0519">
    <property type="taxonomic scope" value="Eukaryota"/>
</dbReference>
<keyword evidence="1 2" id="KW-0597">Phosphoprotein</keyword>
<feature type="region of interest" description="Disordered" evidence="3">
    <location>
        <begin position="1435"/>
        <end position="1567"/>
    </location>
</feature>
<dbReference type="CDD" id="cd17546">
    <property type="entry name" value="REC_hyHK_CKI1_RcsC-like"/>
    <property type="match status" value="1"/>
</dbReference>
<dbReference type="RefSeq" id="XP_007804299.1">
    <property type="nucleotide sequence ID" value="XM_007806108.1"/>
</dbReference>
<dbReference type="SUPFAM" id="SSF55874">
    <property type="entry name" value="ATPase domain of HSP90 chaperone/DNA topoisomerase II/histidine kinase"/>
    <property type="match status" value="1"/>
</dbReference>
<dbReference type="SMART" id="SM00091">
    <property type="entry name" value="PAS"/>
    <property type="match status" value="2"/>
</dbReference>
<dbReference type="SMART" id="SM00086">
    <property type="entry name" value="PAC"/>
    <property type="match status" value="2"/>
</dbReference>
<dbReference type="PROSITE" id="PS50109">
    <property type="entry name" value="HIS_KIN"/>
    <property type="match status" value="1"/>
</dbReference>
<name>U1HMM1_ENDPU</name>
<feature type="modified residue" description="4-aspartylphosphate" evidence="2">
    <location>
        <position position="1164"/>
    </location>
</feature>
<evidence type="ECO:0008006" key="8">
    <source>
        <dbReference type="Google" id="ProtNLM"/>
    </source>
</evidence>
<evidence type="ECO:0000313" key="6">
    <source>
        <dbReference type="EMBL" id="ERF70264.1"/>
    </source>
</evidence>
<dbReference type="InterPro" id="IPR001789">
    <property type="entry name" value="Sig_transdc_resp-reg_receiver"/>
</dbReference>
<evidence type="ECO:0000256" key="3">
    <source>
        <dbReference type="SAM" id="MobiDB-lite"/>
    </source>
</evidence>
<dbReference type="InterPro" id="IPR003661">
    <property type="entry name" value="HisK_dim/P_dom"/>
</dbReference>
<dbReference type="InterPro" id="IPR003594">
    <property type="entry name" value="HATPase_dom"/>
</dbReference>
<dbReference type="SMART" id="SM00388">
    <property type="entry name" value="HisKA"/>
    <property type="match status" value="1"/>
</dbReference>
<dbReference type="EMBL" id="KE721353">
    <property type="protein sequence ID" value="ERF70264.1"/>
    <property type="molecule type" value="Genomic_DNA"/>
</dbReference>
<dbReference type="SUPFAM" id="SSF52172">
    <property type="entry name" value="CheY-like"/>
    <property type="match status" value="1"/>
</dbReference>
<feature type="compositionally biased region" description="Basic residues" evidence="3">
    <location>
        <begin position="1293"/>
        <end position="1304"/>
    </location>
</feature>
<dbReference type="SUPFAM" id="SSF55785">
    <property type="entry name" value="PYP-like sensor domain (PAS domain)"/>
    <property type="match status" value="1"/>
</dbReference>
<dbReference type="InterPro" id="IPR036890">
    <property type="entry name" value="HATPase_C_sf"/>
</dbReference>
<dbReference type="PRINTS" id="PR00344">
    <property type="entry name" value="BCTRLSENSOR"/>
</dbReference>
<organism evidence="6 7">
    <name type="scientific">Endocarpon pusillum (strain Z07020 / HMAS-L-300199)</name>
    <name type="common">Lichen-forming fungus</name>
    <dbReference type="NCBI Taxonomy" id="1263415"/>
    <lineage>
        <taxon>Eukaryota</taxon>
        <taxon>Fungi</taxon>
        <taxon>Dikarya</taxon>
        <taxon>Ascomycota</taxon>
        <taxon>Pezizomycotina</taxon>
        <taxon>Eurotiomycetes</taxon>
        <taxon>Chaetothyriomycetidae</taxon>
        <taxon>Verrucariales</taxon>
        <taxon>Verrucariaceae</taxon>
        <taxon>Endocarpon</taxon>
    </lineage>
</organism>
<feature type="compositionally biased region" description="Basic and acidic residues" evidence="3">
    <location>
        <begin position="1330"/>
        <end position="1340"/>
    </location>
</feature>
<dbReference type="OMA" id="EIEKWFG"/>
<dbReference type="CDD" id="cd16922">
    <property type="entry name" value="HATPase_EvgS-ArcB-TorS-like"/>
    <property type="match status" value="1"/>
</dbReference>
<dbReference type="InterPro" id="IPR011006">
    <property type="entry name" value="CheY-like_superfamily"/>
</dbReference>
<feature type="compositionally biased region" description="Polar residues" evidence="3">
    <location>
        <begin position="1458"/>
        <end position="1467"/>
    </location>
</feature>